<proteinExistence type="inferred from homology"/>
<keyword evidence="4" id="KW-1133">Transmembrane helix</keyword>
<evidence type="ECO:0000256" key="1">
    <source>
        <dbReference type="ARBA" id="ARBA00022500"/>
    </source>
</evidence>
<dbReference type="PROSITE" id="PS50111">
    <property type="entry name" value="CHEMOTAXIS_TRANSDUC_2"/>
    <property type="match status" value="1"/>
</dbReference>
<evidence type="ECO:0000259" key="5">
    <source>
        <dbReference type="PROSITE" id="PS50111"/>
    </source>
</evidence>
<dbReference type="SMART" id="SM00283">
    <property type="entry name" value="MA"/>
    <property type="match status" value="1"/>
</dbReference>
<name>A0A975BEC4_9BACT</name>
<dbReference type="KEGG" id="dli:dnl_59580"/>
<dbReference type="AlphaFoldDB" id="A0A975BEC4"/>
<dbReference type="InterPro" id="IPR051310">
    <property type="entry name" value="MCP_chemotaxis"/>
</dbReference>
<dbReference type="PANTHER" id="PTHR43531:SF11">
    <property type="entry name" value="METHYL-ACCEPTING CHEMOTAXIS PROTEIN 3"/>
    <property type="match status" value="1"/>
</dbReference>
<evidence type="ECO:0000313" key="7">
    <source>
        <dbReference type="Proteomes" id="UP000663720"/>
    </source>
</evidence>
<protein>
    <submittedName>
        <fullName evidence="6">Methyl-accepting chemotaxis protein signailing domain-containing protein</fullName>
    </submittedName>
</protein>
<sequence>MKRINLFFKIWLSISALIIGYTLSMIQTHMSSNRVRVEFTQLSSSLFPASIISREAQDSFKKQIMLYEIGVMAGDQEIVGQASEELQVIKENLQKILSLKELDEGRTNLTKNILQDVETYNQEASQIYLKMASGNLSGEDKNLVSRLANEKDLLLSQFSQLAEGLSDDFKKNSESAITWFDWQKNLNLMVFIGILSFSLLMVWALTRKAIIQPVERVIGQLKDISTGIVTSSADVSGYSQSLARGASEQAASVEETSASLEQLSAMTRQNREDAELAQHMTKDAVRIVNRIDNHMKQMISAMDEITRSGQEAGQIIKLINDIAFQTNLLALNAAVEAARSGESGKGFAVVAEEVRNLAGRSASAAGSTTDIIAKTTAAGNSGNDLVKSTIETFQENVKISTTIGKLAEQILRSSGEQAMGIEQVNQAVTRIEIVIQSNITGAEHTADAAQELSRQAEIMSGVVKQLETLVRGK</sequence>
<keyword evidence="3" id="KW-0807">Transducer</keyword>
<dbReference type="InterPro" id="IPR004089">
    <property type="entry name" value="MCPsignal_dom"/>
</dbReference>
<dbReference type="CDD" id="cd11386">
    <property type="entry name" value="MCP_signal"/>
    <property type="match status" value="1"/>
</dbReference>
<evidence type="ECO:0000256" key="2">
    <source>
        <dbReference type="ARBA" id="ARBA00029447"/>
    </source>
</evidence>
<organism evidence="6 7">
    <name type="scientific">Desulfonema limicola</name>
    <dbReference type="NCBI Taxonomy" id="45656"/>
    <lineage>
        <taxon>Bacteria</taxon>
        <taxon>Pseudomonadati</taxon>
        <taxon>Thermodesulfobacteriota</taxon>
        <taxon>Desulfobacteria</taxon>
        <taxon>Desulfobacterales</taxon>
        <taxon>Desulfococcaceae</taxon>
        <taxon>Desulfonema</taxon>
    </lineage>
</organism>
<evidence type="ECO:0000313" key="6">
    <source>
        <dbReference type="EMBL" id="QTA83545.1"/>
    </source>
</evidence>
<dbReference type="GO" id="GO:0006935">
    <property type="term" value="P:chemotaxis"/>
    <property type="evidence" value="ECO:0007669"/>
    <property type="project" value="UniProtKB-KW"/>
</dbReference>
<keyword evidence="4" id="KW-0472">Membrane</keyword>
<dbReference type="Gene3D" id="1.10.287.950">
    <property type="entry name" value="Methyl-accepting chemotaxis protein"/>
    <property type="match status" value="1"/>
</dbReference>
<feature type="transmembrane region" description="Helical" evidence="4">
    <location>
        <begin position="6"/>
        <end position="26"/>
    </location>
</feature>
<dbReference type="GO" id="GO:0005886">
    <property type="term" value="C:plasma membrane"/>
    <property type="evidence" value="ECO:0007669"/>
    <property type="project" value="TreeGrafter"/>
</dbReference>
<dbReference type="RefSeq" id="WP_207689373.1">
    <property type="nucleotide sequence ID" value="NZ_CP061799.1"/>
</dbReference>
<feature type="domain" description="Methyl-accepting transducer" evidence="5">
    <location>
        <begin position="224"/>
        <end position="453"/>
    </location>
</feature>
<dbReference type="EMBL" id="CP061799">
    <property type="protein sequence ID" value="QTA83545.1"/>
    <property type="molecule type" value="Genomic_DNA"/>
</dbReference>
<dbReference type="PRINTS" id="PR00260">
    <property type="entry name" value="CHEMTRNSDUCR"/>
</dbReference>
<dbReference type="Pfam" id="PF00015">
    <property type="entry name" value="MCPsignal"/>
    <property type="match status" value="1"/>
</dbReference>
<dbReference type="InterPro" id="IPR004090">
    <property type="entry name" value="Chemotax_Me-accpt_rcpt"/>
</dbReference>
<dbReference type="SUPFAM" id="SSF58104">
    <property type="entry name" value="Methyl-accepting chemotaxis protein (MCP) signaling domain"/>
    <property type="match status" value="1"/>
</dbReference>
<comment type="similarity">
    <text evidence="2">Belongs to the methyl-accepting chemotaxis (MCP) protein family.</text>
</comment>
<evidence type="ECO:0000256" key="3">
    <source>
        <dbReference type="PROSITE-ProRule" id="PRU00284"/>
    </source>
</evidence>
<dbReference type="GO" id="GO:0007165">
    <property type="term" value="P:signal transduction"/>
    <property type="evidence" value="ECO:0007669"/>
    <property type="project" value="UniProtKB-KW"/>
</dbReference>
<feature type="transmembrane region" description="Helical" evidence="4">
    <location>
        <begin position="186"/>
        <end position="206"/>
    </location>
</feature>
<keyword evidence="1" id="KW-0145">Chemotaxis</keyword>
<keyword evidence="4" id="KW-0812">Transmembrane</keyword>
<gene>
    <name evidence="6" type="ORF">dnl_59580</name>
</gene>
<keyword evidence="7" id="KW-1185">Reference proteome</keyword>
<dbReference type="Proteomes" id="UP000663720">
    <property type="component" value="Chromosome"/>
</dbReference>
<evidence type="ECO:0000256" key="4">
    <source>
        <dbReference type="SAM" id="Phobius"/>
    </source>
</evidence>
<dbReference type="PANTHER" id="PTHR43531">
    <property type="entry name" value="PROTEIN ICFG"/>
    <property type="match status" value="1"/>
</dbReference>
<reference evidence="6" key="1">
    <citation type="journal article" date="2021" name="Microb. Physiol.">
        <title>Proteogenomic Insights into the Physiology of Marine, Sulfate-Reducing, Filamentous Desulfonema limicola and Desulfonema magnum.</title>
        <authorList>
            <person name="Schnaars V."/>
            <person name="Wohlbrand L."/>
            <person name="Scheve S."/>
            <person name="Hinrichs C."/>
            <person name="Reinhardt R."/>
            <person name="Rabus R."/>
        </authorList>
    </citation>
    <scope>NUCLEOTIDE SEQUENCE</scope>
    <source>
        <strain evidence="6">5ac10</strain>
    </source>
</reference>
<accession>A0A975BEC4</accession>
<dbReference type="GO" id="GO:0004888">
    <property type="term" value="F:transmembrane signaling receptor activity"/>
    <property type="evidence" value="ECO:0007669"/>
    <property type="project" value="InterPro"/>
</dbReference>